<accession>A0A1I4E461</accession>
<comment type="cofactor">
    <cofactor evidence="5">
        <name>Fe cation</name>
        <dbReference type="ChEBI" id="CHEBI:24875"/>
    </cofactor>
    <text evidence="5">Binds 1 Fe cation per subunit.</text>
</comment>
<protein>
    <submittedName>
        <fullName evidence="7">4-hydroxymandelate synthase</fullName>
    </submittedName>
</protein>
<dbReference type="PIRSF" id="PIRSF009283">
    <property type="entry name" value="HPP_dOase"/>
    <property type="match status" value="1"/>
</dbReference>
<evidence type="ECO:0000259" key="6">
    <source>
        <dbReference type="PROSITE" id="PS51819"/>
    </source>
</evidence>
<dbReference type="InterPro" id="IPR041735">
    <property type="entry name" value="4OHPhenylPyrv_dOase_C"/>
</dbReference>
<evidence type="ECO:0000256" key="2">
    <source>
        <dbReference type="ARBA" id="ARBA00022723"/>
    </source>
</evidence>
<keyword evidence="3" id="KW-0677">Repeat</keyword>
<reference evidence="8" key="1">
    <citation type="submission" date="2016-10" db="EMBL/GenBank/DDBJ databases">
        <authorList>
            <person name="Varghese N."/>
            <person name="Submissions S."/>
        </authorList>
    </citation>
    <scope>NUCLEOTIDE SEQUENCE [LARGE SCALE GENOMIC DNA]</scope>
    <source>
        <strain evidence="8">CGMCC 4.2126</strain>
    </source>
</reference>
<gene>
    <name evidence="7" type="ORF">SAMN05216275_14537</name>
</gene>
<name>A0A1I4E461_9ACTN</name>
<dbReference type="GO" id="GO:0046872">
    <property type="term" value="F:metal ion binding"/>
    <property type="evidence" value="ECO:0007669"/>
    <property type="project" value="UniProtKB-KW"/>
</dbReference>
<feature type="domain" description="VOC" evidence="6">
    <location>
        <begin position="167"/>
        <end position="318"/>
    </location>
</feature>
<dbReference type="InterPro" id="IPR029068">
    <property type="entry name" value="Glyas_Bleomycin-R_OHBP_Dase"/>
</dbReference>
<proteinExistence type="inferred from homology"/>
<evidence type="ECO:0000256" key="3">
    <source>
        <dbReference type="ARBA" id="ARBA00022737"/>
    </source>
</evidence>
<feature type="binding site" evidence="5">
    <location>
        <position position="329"/>
    </location>
    <ligand>
        <name>Fe cation</name>
        <dbReference type="ChEBI" id="CHEBI:24875"/>
    </ligand>
</feature>
<feature type="domain" description="VOC" evidence="6">
    <location>
        <begin position="13"/>
        <end position="139"/>
    </location>
</feature>
<evidence type="ECO:0000313" key="8">
    <source>
        <dbReference type="Proteomes" id="UP000199111"/>
    </source>
</evidence>
<evidence type="ECO:0000256" key="1">
    <source>
        <dbReference type="ARBA" id="ARBA00005877"/>
    </source>
</evidence>
<keyword evidence="2 5" id="KW-0479">Metal-binding</keyword>
<dbReference type="InterPro" id="IPR041736">
    <property type="entry name" value="4OHPhenylPyrv_dOase_N"/>
</dbReference>
<dbReference type="GO" id="GO:0006572">
    <property type="term" value="P:L-tyrosine catabolic process"/>
    <property type="evidence" value="ECO:0007669"/>
    <property type="project" value="TreeGrafter"/>
</dbReference>
<dbReference type="EMBL" id="FOQY01000045">
    <property type="protein sequence ID" value="SFK98951.1"/>
    <property type="molecule type" value="Genomic_DNA"/>
</dbReference>
<dbReference type="PROSITE" id="PS51819">
    <property type="entry name" value="VOC"/>
    <property type="match status" value="2"/>
</dbReference>
<dbReference type="Pfam" id="PF00903">
    <property type="entry name" value="Glyoxalase"/>
    <property type="match status" value="2"/>
</dbReference>
<dbReference type="Gene3D" id="3.10.180.10">
    <property type="entry name" value="2,3-Dihydroxybiphenyl 1,2-Dioxygenase, domain 1"/>
    <property type="match status" value="2"/>
</dbReference>
<feature type="binding site" evidence="5">
    <location>
        <position position="170"/>
    </location>
    <ligand>
        <name>Fe cation</name>
        <dbReference type="ChEBI" id="CHEBI:24875"/>
    </ligand>
</feature>
<dbReference type="PANTHER" id="PTHR11959">
    <property type="entry name" value="4-HYDROXYPHENYLPYRUVATE DIOXYGENASE"/>
    <property type="match status" value="1"/>
</dbReference>
<dbReference type="Proteomes" id="UP000199111">
    <property type="component" value="Unassembled WGS sequence"/>
</dbReference>
<keyword evidence="8" id="KW-1185">Reference proteome</keyword>
<sequence length="362" mass="38805">MASSGTRIFEDMSLDHVEFYVNGLAAQTDWFVDSFGFSVYAATDASEKEPEVRSVGLGGNRIRLVLTEPLVGDHPGAAYVEKHGDGVADIALRVTDATAAFDEAVRRGARPVSPPAGHGGVVTATIMGFGDVAHTFVQRVGDTDERALPGLRPVEGTASGAGGDLVEVDHFAVCVESGQIDATVDFYRQVLDFELIFTEHIVVGSQAMTIKVVQSGSGAVTLTLIEPDVSQVAGHIDEFLKHHGGAGVQHMAFTAGDIVGAVDSIGSRGVEFLSTPDAYYSLLPERVELGRYSVDELHRLNILVDEDHDGQLYQIFARSVHPRNTFFLELIERMGARSFGSGNISALYQAVELQQSREEAAA</sequence>
<organism evidence="7 8">
    <name type="scientific">Streptosporangium canum</name>
    <dbReference type="NCBI Taxonomy" id="324952"/>
    <lineage>
        <taxon>Bacteria</taxon>
        <taxon>Bacillati</taxon>
        <taxon>Actinomycetota</taxon>
        <taxon>Actinomycetes</taxon>
        <taxon>Streptosporangiales</taxon>
        <taxon>Streptosporangiaceae</taxon>
        <taxon>Streptosporangium</taxon>
    </lineage>
</organism>
<dbReference type="CDD" id="cd07250">
    <property type="entry name" value="HPPD_C_like"/>
    <property type="match status" value="1"/>
</dbReference>
<feature type="binding site" evidence="5">
    <location>
        <position position="250"/>
    </location>
    <ligand>
        <name>Fe cation</name>
        <dbReference type="ChEBI" id="CHEBI:24875"/>
    </ligand>
</feature>
<evidence type="ECO:0000256" key="4">
    <source>
        <dbReference type="ARBA" id="ARBA00023004"/>
    </source>
</evidence>
<evidence type="ECO:0000256" key="5">
    <source>
        <dbReference type="PIRSR" id="PIRSR009283-1"/>
    </source>
</evidence>
<dbReference type="CDD" id="cd08342">
    <property type="entry name" value="HPPD_N_like"/>
    <property type="match status" value="1"/>
</dbReference>
<evidence type="ECO:0000313" key="7">
    <source>
        <dbReference type="EMBL" id="SFK98951.1"/>
    </source>
</evidence>
<dbReference type="PANTHER" id="PTHR11959:SF1">
    <property type="entry name" value="4-HYDROXYPHENYLPYRUVATE DIOXYGENASE"/>
    <property type="match status" value="1"/>
</dbReference>
<keyword evidence="4 5" id="KW-0408">Iron</keyword>
<dbReference type="InterPro" id="IPR004360">
    <property type="entry name" value="Glyas_Fos-R_dOase_dom"/>
</dbReference>
<dbReference type="SUPFAM" id="SSF54593">
    <property type="entry name" value="Glyoxalase/Bleomycin resistance protein/Dihydroxybiphenyl dioxygenase"/>
    <property type="match status" value="1"/>
</dbReference>
<dbReference type="NCBIfam" id="TIGR01263">
    <property type="entry name" value="4HPPD"/>
    <property type="match status" value="1"/>
</dbReference>
<dbReference type="AlphaFoldDB" id="A0A1I4E461"/>
<dbReference type="InterPro" id="IPR005956">
    <property type="entry name" value="4OHPhenylPyrv_dOase"/>
</dbReference>
<dbReference type="GO" id="GO:0003868">
    <property type="term" value="F:4-hydroxyphenylpyruvate dioxygenase activity"/>
    <property type="evidence" value="ECO:0007669"/>
    <property type="project" value="InterPro"/>
</dbReference>
<dbReference type="InterPro" id="IPR037523">
    <property type="entry name" value="VOC_core"/>
</dbReference>
<comment type="similarity">
    <text evidence="1">Belongs to the 4HPPD family.</text>
</comment>